<reference evidence="1" key="1">
    <citation type="submission" date="2012-03" db="EMBL/GenBank/DDBJ databases">
        <title>Functional metagenomics reveals considerable lignocellulase gene clusters in the gut microbiome of a wood-feeding higher termite.</title>
        <authorList>
            <person name="Liu N."/>
        </authorList>
    </citation>
    <scope>NUCLEOTIDE SEQUENCE</scope>
</reference>
<dbReference type="EMBL" id="JQ844278">
    <property type="protein sequence ID" value="AGS54158.1"/>
    <property type="molecule type" value="Genomic_DNA"/>
</dbReference>
<organism evidence="1">
    <name type="scientific">uncultured bacterium contig00051</name>
    <dbReference type="NCBI Taxonomy" id="1181535"/>
    <lineage>
        <taxon>Bacteria</taxon>
        <taxon>environmental samples</taxon>
    </lineage>
</organism>
<proteinExistence type="predicted"/>
<accession>A0A806K2D2</accession>
<name>A0A806K2D2_9BACT</name>
<dbReference type="AlphaFoldDB" id="A0A806K2D2"/>
<sequence length="43" mass="4810">MSFFQNSVSFGKSFLKSGLKPAFSYKSKVAFPKTEVLEKPHLA</sequence>
<protein>
    <submittedName>
        <fullName evidence="1">Uncharacterized protein</fullName>
    </submittedName>
</protein>
<evidence type="ECO:0000313" key="1">
    <source>
        <dbReference type="EMBL" id="AGS54158.1"/>
    </source>
</evidence>